<reference evidence="8" key="1">
    <citation type="submission" date="2025-08" db="UniProtKB">
        <authorList>
            <consortium name="RefSeq"/>
        </authorList>
    </citation>
    <scope>IDENTIFICATION</scope>
    <source>
        <tissue evidence="8">Whole larval tissue</tissue>
    </source>
</reference>
<evidence type="ECO:0000256" key="1">
    <source>
        <dbReference type="ARBA" id="ARBA00022669"/>
    </source>
</evidence>
<dbReference type="GO" id="GO:0008061">
    <property type="term" value="F:chitin binding"/>
    <property type="evidence" value="ECO:0007669"/>
    <property type="project" value="UniProtKB-KW"/>
</dbReference>
<dbReference type="RefSeq" id="XP_050558732.1">
    <property type="nucleotide sequence ID" value="XM_050702775.1"/>
</dbReference>
<feature type="domain" description="Chitin-binding type-2" evidence="6">
    <location>
        <begin position="132"/>
        <end position="191"/>
    </location>
</feature>
<keyword evidence="5" id="KW-0325">Glycoprotein</keyword>
<evidence type="ECO:0000313" key="8">
    <source>
        <dbReference type="RefSeq" id="XP_050558732.1"/>
    </source>
</evidence>
<dbReference type="InterPro" id="IPR051940">
    <property type="entry name" value="Chitin_bind-dev_reg"/>
</dbReference>
<name>A0A9R0E3U7_SPOFR</name>
<dbReference type="SUPFAM" id="SSF57625">
    <property type="entry name" value="Invertebrate chitin-binding proteins"/>
    <property type="match status" value="4"/>
</dbReference>
<feature type="domain" description="Chitin-binding type-2" evidence="6">
    <location>
        <begin position="1"/>
        <end position="49"/>
    </location>
</feature>
<evidence type="ECO:0000259" key="6">
    <source>
        <dbReference type="PROSITE" id="PS50940"/>
    </source>
</evidence>
<dbReference type="Proteomes" id="UP000829999">
    <property type="component" value="Chromosome 22"/>
</dbReference>
<evidence type="ECO:0000313" key="7">
    <source>
        <dbReference type="Proteomes" id="UP000829999"/>
    </source>
</evidence>
<evidence type="ECO:0000256" key="2">
    <source>
        <dbReference type="ARBA" id="ARBA00022729"/>
    </source>
</evidence>
<gene>
    <name evidence="8" type="primary">LOC118279583</name>
</gene>
<dbReference type="InterPro" id="IPR002557">
    <property type="entry name" value="Chitin-bd_dom"/>
</dbReference>
<evidence type="ECO:0000256" key="4">
    <source>
        <dbReference type="ARBA" id="ARBA00023157"/>
    </source>
</evidence>
<feature type="domain" description="Chitin-binding type-2" evidence="6">
    <location>
        <begin position="65"/>
        <end position="121"/>
    </location>
</feature>
<dbReference type="PANTHER" id="PTHR23301:SF106">
    <property type="entry name" value="CHITIN-BINDING TYPE-2 DOMAIN-CONTAINING PROTEIN-RELATED"/>
    <property type="match status" value="1"/>
</dbReference>
<dbReference type="GeneID" id="118279583"/>
<keyword evidence="3" id="KW-0677">Repeat</keyword>
<dbReference type="OrthoDB" id="6020543at2759"/>
<dbReference type="PROSITE" id="PS50940">
    <property type="entry name" value="CHIT_BIND_II"/>
    <property type="match status" value="3"/>
</dbReference>
<dbReference type="AlphaFoldDB" id="A0A9R0E3U7"/>
<sequence>MWFKPDPDDCESFYLCMFGEILHGNCPEGTEASSTSVACLPKELAGCSNSNQTIETTTPSGIQPVPHCGRYDIWIKADGNDCGKFYVCTFGYLTQETCVAGYKFSALDKKCLPESQVTCFKENDDTPKKWKDTVCEDYSNLPLVFLEDPKDCRRYYICSFGKSTLLHCPENFSFSAEKQICLPSDQVLCKSLCPSGATQFVADPQTESRYIICYRGTPLPQQCPHRHVFDPKLLTCRLRKELKGADSELLKYLFSFIRS</sequence>
<dbReference type="Pfam" id="PF01607">
    <property type="entry name" value="CBM_14"/>
    <property type="match status" value="4"/>
</dbReference>
<keyword evidence="1" id="KW-0147">Chitin-binding</keyword>
<dbReference type="PANTHER" id="PTHR23301">
    <property type="entry name" value="CHITIN BINDING PERITROPHIN-A"/>
    <property type="match status" value="1"/>
</dbReference>
<accession>A0A9R0E3U7</accession>
<proteinExistence type="predicted"/>
<keyword evidence="2" id="KW-0732">Signal</keyword>
<dbReference type="InterPro" id="IPR036508">
    <property type="entry name" value="Chitin-bd_dom_sf"/>
</dbReference>
<keyword evidence="4" id="KW-1015">Disulfide bond</keyword>
<evidence type="ECO:0000256" key="3">
    <source>
        <dbReference type="ARBA" id="ARBA00022737"/>
    </source>
</evidence>
<evidence type="ECO:0000256" key="5">
    <source>
        <dbReference type="ARBA" id="ARBA00023180"/>
    </source>
</evidence>
<keyword evidence="7" id="KW-1185">Reference proteome</keyword>
<dbReference type="GO" id="GO:0005576">
    <property type="term" value="C:extracellular region"/>
    <property type="evidence" value="ECO:0007669"/>
    <property type="project" value="InterPro"/>
</dbReference>
<organism evidence="7 8">
    <name type="scientific">Spodoptera frugiperda</name>
    <name type="common">Fall armyworm</name>
    <dbReference type="NCBI Taxonomy" id="7108"/>
    <lineage>
        <taxon>Eukaryota</taxon>
        <taxon>Metazoa</taxon>
        <taxon>Ecdysozoa</taxon>
        <taxon>Arthropoda</taxon>
        <taxon>Hexapoda</taxon>
        <taxon>Insecta</taxon>
        <taxon>Pterygota</taxon>
        <taxon>Neoptera</taxon>
        <taxon>Endopterygota</taxon>
        <taxon>Lepidoptera</taxon>
        <taxon>Glossata</taxon>
        <taxon>Ditrysia</taxon>
        <taxon>Noctuoidea</taxon>
        <taxon>Noctuidae</taxon>
        <taxon>Amphipyrinae</taxon>
        <taxon>Spodoptera</taxon>
    </lineage>
</organism>
<dbReference type="Gene3D" id="2.170.140.10">
    <property type="entry name" value="Chitin binding domain"/>
    <property type="match status" value="4"/>
</dbReference>
<dbReference type="SMART" id="SM00494">
    <property type="entry name" value="ChtBD2"/>
    <property type="match status" value="4"/>
</dbReference>
<protein>
    <submittedName>
        <fullName evidence="8">Protein obstructor-E-like</fullName>
    </submittedName>
</protein>